<reference evidence="4" key="1">
    <citation type="journal article" date="2019" name="Int. J. Syst. Evol. Microbiol.">
        <title>The Global Catalogue of Microorganisms (GCM) 10K type strain sequencing project: providing services to taxonomists for standard genome sequencing and annotation.</title>
        <authorList>
            <consortium name="The Broad Institute Genomics Platform"/>
            <consortium name="The Broad Institute Genome Sequencing Center for Infectious Disease"/>
            <person name="Wu L."/>
            <person name="Ma J."/>
        </authorList>
    </citation>
    <scope>NUCLEOTIDE SEQUENCE [LARGE SCALE GENOMIC DNA]</scope>
    <source>
        <strain evidence="4">JCM 17906</strain>
    </source>
</reference>
<feature type="domain" description="Mammalian cell entry C-terminal" evidence="2">
    <location>
        <begin position="116"/>
        <end position="261"/>
    </location>
</feature>
<dbReference type="Pfam" id="PF11887">
    <property type="entry name" value="Mce4_CUP1"/>
    <property type="match status" value="1"/>
</dbReference>
<evidence type="ECO:0000313" key="4">
    <source>
        <dbReference type="Proteomes" id="UP001501598"/>
    </source>
</evidence>
<sequence length="339" mass="36000">MKTFGPVLRLSVLALVSVVFAAAVIITYGRVRFQDSTPYTAEFTDVSGLRPDDDVRVAGVTVGKVSDVTVSEAGIAQVAFTVQTRTPLMSGSTGTIRYKNLVGQRFLEIGEGAGAPTPLEAGGVIPVDRTTPALDLDQLYNGFAPLFEGLQPDQVNELSSSLISVMQGQGGAVTNLLTQVGSLTSTLADRDQVIGELITNLNTVLGTVNGRSQQVTGLVDQLQKLVSGLAADRKPLGDAIEKFSRVTGTVDSLLAQARPDVRADVAEIRTLASTVNADQADIDGLLQKVPGYYVNLDRVGSYQSSFQFYLCGVQVRLELPGVPAVMSDTIASQEERCQF</sequence>
<name>A0ABP8RRP6_9PSEU</name>
<dbReference type="Pfam" id="PF02470">
    <property type="entry name" value="MlaD"/>
    <property type="match status" value="1"/>
</dbReference>
<dbReference type="PANTHER" id="PTHR33371:SF17">
    <property type="entry name" value="MCE-FAMILY PROTEIN MCE1B"/>
    <property type="match status" value="1"/>
</dbReference>
<dbReference type="InterPro" id="IPR005693">
    <property type="entry name" value="Mce"/>
</dbReference>
<gene>
    <name evidence="3" type="ORF">GCM10023175_28750</name>
</gene>
<protein>
    <submittedName>
        <fullName evidence="3">MCE family protein</fullName>
    </submittedName>
</protein>
<dbReference type="PANTHER" id="PTHR33371">
    <property type="entry name" value="INTERMEMBRANE PHOSPHOLIPID TRANSPORT SYSTEM BINDING PROTEIN MLAD-RELATED"/>
    <property type="match status" value="1"/>
</dbReference>
<dbReference type="InterPro" id="IPR003399">
    <property type="entry name" value="Mce/MlaD"/>
</dbReference>
<dbReference type="RefSeq" id="WP_345417362.1">
    <property type="nucleotide sequence ID" value="NZ_BAABGT010000032.1"/>
</dbReference>
<evidence type="ECO:0000313" key="3">
    <source>
        <dbReference type="EMBL" id="GAA4546471.1"/>
    </source>
</evidence>
<keyword evidence="4" id="KW-1185">Reference proteome</keyword>
<comment type="caution">
    <text evidence="3">The sequence shown here is derived from an EMBL/GenBank/DDBJ whole genome shotgun (WGS) entry which is preliminary data.</text>
</comment>
<dbReference type="NCBIfam" id="TIGR00996">
    <property type="entry name" value="Mtu_fam_mce"/>
    <property type="match status" value="1"/>
</dbReference>
<feature type="domain" description="Mce/MlaD" evidence="1">
    <location>
        <begin position="37"/>
        <end position="110"/>
    </location>
</feature>
<proteinExistence type="predicted"/>
<dbReference type="InterPro" id="IPR024516">
    <property type="entry name" value="Mce_C"/>
</dbReference>
<accession>A0ABP8RRP6</accession>
<dbReference type="Proteomes" id="UP001501598">
    <property type="component" value="Unassembled WGS sequence"/>
</dbReference>
<dbReference type="InterPro" id="IPR052336">
    <property type="entry name" value="MlaD_Phospholipid_Transporter"/>
</dbReference>
<organism evidence="3 4">
    <name type="scientific">Pseudonocardia xishanensis</name>
    <dbReference type="NCBI Taxonomy" id="630995"/>
    <lineage>
        <taxon>Bacteria</taxon>
        <taxon>Bacillati</taxon>
        <taxon>Actinomycetota</taxon>
        <taxon>Actinomycetes</taxon>
        <taxon>Pseudonocardiales</taxon>
        <taxon>Pseudonocardiaceae</taxon>
        <taxon>Pseudonocardia</taxon>
    </lineage>
</organism>
<dbReference type="EMBL" id="BAABGT010000032">
    <property type="protein sequence ID" value="GAA4546471.1"/>
    <property type="molecule type" value="Genomic_DNA"/>
</dbReference>
<evidence type="ECO:0000259" key="2">
    <source>
        <dbReference type="Pfam" id="PF11887"/>
    </source>
</evidence>
<evidence type="ECO:0000259" key="1">
    <source>
        <dbReference type="Pfam" id="PF02470"/>
    </source>
</evidence>